<reference evidence="2" key="1">
    <citation type="journal article" date="2011" name="Genome Biol.">
        <title>Comparative genomics of the social amoebae Dictyostelium discoideum and Dictyostelium purpureum.</title>
        <authorList>
            <consortium name="US DOE Joint Genome Institute (JGI-PGF)"/>
            <person name="Sucgang R."/>
            <person name="Kuo A."/>
            <person name="Tian X."/>
            <person name="Salerno W."/>
            <person name="Parikh A."/>
            <person name="Feasley C.L."/>
            <person name="Dalin E."/>
            <person name="Tu H."/>
            <person name="Huang E."/>
            <person name="Barry K."/>
            <person name="Lindquist E."/>
            <person name="Shapiro H."/>
            <person name="Bruce D."/>
            <person name="Schmutz J."/>
            <person name="Salamov A."/>
            <person name="Fey P."/>
            <person name="Gaudet P."/>
            <person name="Anjard C."/>
            <person name="Babu M.M."/>
            <person name="Basu S."/>
            <person name="Bushmanova Y."/>
            <person name="van der Wel H."/>
            <person name="Katoh-Kurasawa M."/>
            <person name="Dinh C."/>
            <person name="Coutinho P.M."/>
            <person name="Saito T."/>
            <person name="Elias M."/>
            <person name="Schaap P."/>
            <person name="Kay R.R."/>
            <person name="Henrissat B."/>
            <person name="Eichinger L."/>
            <person name="Rivero F."/>
            <person name="Putnam N.H."/>
            <person name="West C.M."/>
            <person name="Loomis W.F."/>
            <person name="Chisholm R.L."/>
            <person name="Shaulsky G."/>
            <person name="Strassmann J.E."/>
            <person name="Queller D.C."/>
            <person name="Kuspa A."/>
            <person name="Grigoriev I.V."/>
        </authorList>
    </citation>
    <scope>NUCLEOTIDE SEQUENCE [LARGE SCALE GENOMIC DNA]</scope>
    <source>
        <strain evidence="2">QSDP1</strain>
    </source>
</reference>
<accession>F1A5W1</accession>
<dbReference type="EMBL" id="GL871643">
    <property type="protein sequence ID" value="EGC28419.1"/>
    <property type="molecule type" value="Genomic_DNA"/>
</dbReference>
<dbReference type="RefSeq" id="XP_003295055.1">
    <property type="nucleotide sequence ID" value="XM_003295007.1"/>
</dbReference>
<dbReference type="VEuPathDB" id="AmoebaDB:DICPUDRAFT_160190"/>
<dbReference type="Proteomes" id="UP000001064">
    <property type="component" value="Unassembled WGS sequence"/>
</dbReference>
<keyword evidence="2" id="KW-1185">Reference proteome</keyword>
<dbReference type="AlphaFoldDB" id="F1A5W1"/>
<name>F1A5W1_DICPU</name>
<evidence type="ECO:0000313" key="1">
    <source>
        <dbReference type="EMBL" id="EGC28419.1"/>
    </source>
</evidence>
<dbReference type="GeneID" id="10511010"/>
<protein>
    <submittedName>
        <fullName evidence="1">Uncharacterized protein</fullName>
    </submittedName>
</protein>
<gene>
    <name evidence="1" type="ORF">DICPUDRAFT_160190</name>
</gene>
<dbReference type="InParanoid" id="F1A5W1"/>
<sequence length="280" mass="33011">MTPYDYQTQPFAKVLDLLLRALGDTKGTVYKLDQKFDIQTYAQVMVTYVENRKPSRVLSILNLFKSKSIDFSKYYFSKISFKFLHWFVAQAENIKLEIPPKIRVTSQIDKGKSTEFTIYSDQLLYSYIFNERYEDAIKYLCKNSNYFSDYSRETPFIHCFFKKVLEYYLKIKKESPDSILEHHSQAQILKSYITGFLIRSSIIGDFKIFKELNFDDLIYGVNPVLSSSTLTTILFNALNSNMDIMGHILKYTSYPLKKDDFKIMLKEDSLAFKKLQRLFK</sequence>
<evidence type="ECO:0000313" key="2">
    <source>
        <dbReference type="Proteomes" id="UP000001064"/>
    </source>
</evidence>
<organism evidence="1 2">
    <name type="scientific">Dictyostelium purpureum</name>
    <name type="common">Slime mold</name>
    <dbReference type="NCBI Taxonomy" id="5786"/>
    <lineage>
        <taxon>Eukaryota</taxon>
        <taxon>Amoebozoa</taxon>
        <taxon>Evosea</taxon>
        <taxon>Eumycetozoa</taxon>
        <taxon>Dictyostelia</taxon>
        <taxon>Dictyosteliales</taxon>
        <taxon>Dictyosteliaceae</taxon>
        <taxon>Dictyostelium</taxon>
    </lineage>
</organism>
<proteinExistence type="predicted"/>
<dbReference type="KEGG" id="dpp:DICPUDRAFT_160190"/>